<accession>A0A0A7UUY8</accession>
<dbReference type="AlphaFoldDB" id="A0A0A7UUY8"/>
<protein>
    <submittedName>
        <fullName evidence="1">Uncharacterized protein</fullName>
    </submittedName>
</protein>
<evidence type="ECO:0000313" key="2">
    <source>
        <dbReference type="Proteomes" id="UP000030940"/>
    </source>
</evidence>
<dbReference type="InterPro" id="IPR036249">
    <property type="entry name" value="Thioredoxin-like_sf"/>
</dbReference>
<evidence type="ECO:0000313" key="1">
    <source>
        <dbReference type="EMBL" id="AJA89915.1"/>
    </source>
</evidence>
<name>A0A0A7UUY8_9SPIR</name>
<sequence length="228" mass="26559">MRFIIAFLMILNQGFADLFSLPESIIFESSYKIAIEKAQKLDKNVLILVGRDIKENLIKNFLNSFKNDKVLHSVARKNVFLVIDKDNEIFNKINLQRSPTIFFVDSKNEQIKAAYVGSILSSVQFDKDFLSYVMGSIKSTGVSKNQKNYEINTIDEKIFFYKTLKGDWRLKFDGKDRKLDLFDTELKEFLVFKDIDENKLYAIPKSKIGNIYFSLLGNEEWKLFGKIK</sequence>
<gene>
    <name evidence="1" type="ORF">OY14_00320</name>
</gene>
<dbReference type="STRING" id="1245910.OY14_00320"/>
<dbReference type="Proteomes" id="UP000030940">
    <property type="component" value="Chromosome"/>
</dbReference>
<reference evidence="1 2" key="1">
    <citation type="journal article" date="2015" name="Genome Announc.">
        <title>Genome Sequence of Borrelia chilensis VA1, a South American Member of the Lyme Borreliosis Group.</title>
        <authorList>
            <person name="Huang W."/>
            <person name="Ojaimi C."/>
            <person name="Fallon J.T."/>
            <person name="Travisany D."/>
            <person name="Maass A."/>
            <person name="Ivanova L."/>
            <person name="Tomova A."/>
            <person name="Gonzalez-Acuna D."/>
            <person name="Godfrey H.P."/>
            <person name="Cabello F.C."/>
        </authorList>
    </citation>
    <scope>NUCLEOTIDE SEQUENCE [LARGE SCALE GENOMIC DNA]</scope>
    <source>
        <strain evidence="1 2">VA1</strain>
    </source>
</reference>
<keyword evidence="2" id="KW-1185">Reference proteome</keyword>
<dbReference type="SUPFAM" id="SSF52833">
    <property type="entry name" value="Thioredoxin-like"/>
    <property type="match status" value="1"/>
</dbReference>
<dbReference type="EMBL" id="CP009910">
    <property type="protein sequence ID" value="AJA89915.1"/>
    <property type="molecule type" value="Genomic_DNA"/>
</dbReference>
<dbReference type="HOGENOM" id="CLU_104514_0_0_12"/>
<organism evidence="1 2">
    <name type="scientific">Borreliella chilensis</name>
    <dbReference type="NCBI Taxonomy" id="1245910"/>
    <lineage>
        <taxon>Bacteria</taxon>
        <taxon>Pseudomonadati</taxon>
        <taxon>Spirochaetota</taxon>
        <taxon>Spirochaetia</taxon>
        <taxon>Spirochaetales</taxon>
        <taxon>Borreliaceae</taxon>
        <taxon>Borreliella</taxon>
    </lineage>
</organism>
<proteinExistence type="predicted"/>
<dbReference type="KEGG" id="bchi:OY14_00320"/>